<dbReference type="Pfam" id="PF07729">
    <property type="entry name" value="FCD"/>
    <property type="match status" value="1"/>
</dbReference>
<dbReference type="SUPFAM" id="SSF46785">
    <property type="entry name" value="Winged helix' DNA-binding domain"/>
    <property type="match status" value="1"/>
</dbReference>
<dbReference type="SUPFAM" id="SSF48008">
    <property type="entry name" value="GntR ligand-binding domain-like"/>
    <property type="match status" value="1"/>
</dbReference>
<keyword evidence="3" id="KW-0804">Transcription</keyword>
<dbReference type="Gene3D" id="1.10.10.10">
    <property type="entry name" value="Winged helix-like DNA-binding domain superfamily/Winged helix DNA-binding domain"/>
    <property type="match status" value="1"/>
</dbReference>
<keyword evidence="1" id="KW-0805">Transcription regulation</keyword>
<dbReference type="GO" id="GO:0003677">
    <property type="term" value="F:DNA binding"/>
    <property type="evidence" value="ECO:0007669"/>
    <property type="project" value="UniProtKB-KW"/>
</dbReference>
<dbReference type="Gene3D" id="1.20.120.530">
    <property type="entry name" value="GntR ligand-binding domain-like"/>
    <property type="match status" value="1"/>
</dbReference>
<dbReference type="OrthoDB" id="9788098at2"/>
<accession>A0A0N9ZWE9</accession>
<proteinExistence type="predicted"/>
<organism evidence="4 5">
    <name type="scientific">Celeribacter marinus</name>
    <dbReference type="NCBI Taxonomy" id="1397108"/>
    <lineage>
        <taxon>Bacteria</taxon>
        <taxon>Pseudomonadati</taxon>
        <taxon>Pseudomonadota</taxon>
        <taxon>Alphaproteobacteria</taxon>
        <taxon>Rhodobacterales</taxon>
        <taxon>Roseobacteraceae</taxon>
        <taxon>Celeribacter</taxon>
    </lineage>
</organism>
<dbReference type="PROSITE" id="PS50949">
    <property type="entry name" value="HTH_GNTR"/>
    <property type="match status" value="1"/>
</dbReference>
<dbReference type="Pfam" id="PF00392">
    <property type="entry name" value="GntR"/>
    <property type="match status" value="1"/>
</dbReference>
<name>A0A0N9ZWE9_9RHOB</name>
<dbReference type="InterPro" id="IPR000524">
    <property type="entry name" value="Tscrpt_reg_HTH_GntR"/>
</dbReference>
<evidence type="ECO:0000256" key="3">
    <source>
        <dbReference type="ARBA" id="ARBA00023163"/>
    </source>
</evidence>
<dbReference type="RefSeq" id="WP_062215077.1">
    <property type="nucleotide sequence ID" value="NZ_CP012023.1"/>
</dbReference>
<dbReference type="Proteomes" id="UP000064920">
    <property type="component" value="Chromosome"/>
</dbReference>
<protein>
    <submittedName>
        <fullName evidence="4">Transcriptional regulator, GntR family</fullName>
    </submittedName>
</protein>
<dbReference type="EMBL" id="CP012023">
    <property type="protein sequence ID" value="ALI54283.1"/>
    <property type="molecule type" value="Genomic_DNA"/>
</dbReference>
<dbReference type="InterPro" id="IPR036390">
    <property type="entry name" value="WH_DNA-bd_sf"/>
</dbReference>
<evidence type="ECO:0000313" key="4">
    <source>
        <dbReference type="EMBL" id="ALI54283.1"/>
    </source>
</evidence>
<evidence type="ECO:0000256" key="1">
    <source>
        <dbReference type="ARBA" id="ARBA00023015"/>
    </source>
</evidence>
<dbReference type="KEGG" id="cmar:IMCC12053_333"/>
<dbReference type="PANTHER" id="PTHR43537">
    <property type="entry name" value="TRANSCRIPTIONAL REGULATOR, GNTR FAMILY"/>
    <property type="match status" value="1"/>
</dbReference>
<reference evidence="4 5" key="1">
    <citation type="submission" date="2015-05" db="EMBL/GenBank/DDBJ databases">
        <authorList>
            <person name="Wang D.B."/>
            <person name="Wang M."/>
        </authorList>
    </citation>
    <scope>NUCLEOTIDE SEQUENCE [LARGE SCALE GENOMIC DNA]</scope>
    <source>
        <strain evidence="4 5">IMCC 12053</strain>
    </source>
</reference>
<sequence>MEPIIQTRDSRTNVDIIFDHLYDEITSLGLLPGTKISEADIAARFGVSRQPVRDAFSRLENMDLVLIRRQKATEVKRFSLHAITKARFIRAAVESEVLRRAARECGPAEAALLEDCLDQQRAAVAAGDHIEFGVLDYEFHQTLCDIAKVAFAFDVISAEKAKVDRLCLLGLSKLDRMPDLLADHVAIAAAVQAGNADGAVEVGMMHLSRLDATIEAIIEQQSNYFEA</sequence>
<dbReference type="InterPro" id="IPR008920">
    <property type="entry name" value="TF_FadR/GntR_C"/>
</dbReference>
<evidence type="ECO:0000313" key="5">
    <source>
        <dbReference type="Proteomes" id="UP000064920"/>
    </source>
</evidence>
<dbReference type="PATRIC" id="fig|1397108.4.peg.347"/>
<keyword evidence="5" id="KW-1185">Reference proteome</keyword>
<dbReference type="InterPro" id="IPR036388">
    <property type="entry name" value="WH-like_DNA-bd_sf"/>
</dbReference>
<dbReference type="STRING" id="1397108.IMCC12053_333"/>
<dbReference type="PANTHER" id="PTHR43537:SF6">
    <property type="entry name" value="HTH-TYPE TRANSCRIPTIONAL REPRESSOR RSPR"/>
    <property type="match status" value="1"/>
</dbReference>
<dbReference type="AlphaFoldDB" id="A0A0N9ZWE9"/>
<dbReference type="SMART" id="SM00895">
    <property type="entry name" value="FCD"/>
    <property type="match status" value="1"/>
</dbReference>
<dbReference type="SMART" id="SM00345">
    <property type="entry name" value="HTH_GNTR"/>
    <property type="match status" value="1"/>
</dbReference>
<keyword evidence="2" id="KW-0238">DNA-binding</keyword>
<evidence type="ECO:0000256" key="2">
    <source>
        <dbReference type="ARBA" id="ARBA00023125"/>
    </source>
</evidence>
<dbReference type="InterPro" id="IPR011711">
    <property type="entry name" value="GntR_C"/>
</dbReference>
<dbReference type="GO" id="GO:0003700">
    <property type="term" value="F:DNA-binding transcription factor activity"/>
    <property type="evidence" value="ECO:0007669"/>
    <property type="project" value="InterPro"/>
</dbReference>
<gene>
    <name evidence="4" type="ORF">IMCC12053_333</name>
</gene>